<sequence length="562" mass="63733">MEAQQPNVGGLEHNKENWPPDAQMNHNTSPAMHPPLHAPPDHSFDKQNLPGVSLNPRAGQAFRPQLGPAQVQKAHGQAQFHVGPEVYTGPPSADQQLYQNQNPYQVQAQQYPPHHPPVQSYQGMNQYPADPFQRPMMYQTANQSMHLPSVPSIDPRLLINEQANIVISAAEFEDMRCTMNELRDFKNAQVNFHGTNDETHTALAQAIDEAQQLRAALNARVAHEDGKADRKPRNNALVAAAHSVMIDLLDVVMVKNENGEMVEDRKKLPSPLSDGVPSSVAADGTRRYNPRWSCGITKHRENMAYRDACVALIRSREEAKGDSEIDPSVLRDHKALTKAVDKYFGTLRNRYKQEYDEEARKKAEETAQKNKIRGRKKQMAKIAREGAQLFRKAYGLDKTEGVDELIQTDWMPSEHSDCGNMSPDSFERHRFNKIGGNAGWEERDLLWRSSKLVKLYCRVVELYHDEQADIARRTGKRQKTVKQTPTFECLPVNANNDTPKIRENTGAMPYEWCVSKHWAKTLPPDKQGLELEENPDWPIFELAILDDNLSAKSRAYLAKYKD</sequence>
<accession>A0A067SMR6</accession>
<evidence type="ECO:0000313" key="3">
    <source>
        <dbReference type="Proteomes" id="UP000027222"/>
    </source>
</evidence>
<organism evidence="2 3">
    <name type="scientific">Galerina marginata (strain CBS 339.88)</name>
    <dbReference type="NCBI Taxonomy" id="685588"/>
    <lineage>
        <taxon>Eukaryota</taxon>
        <taxon>Fungi</taxon>
        <taxon>Dikarya</taxon>
        <taxon>Basidiomycota</taxon>
        <taxon>Agaricomycotina</taxon>
        <taxon>Agaricomycetes</taxon>
        <taxon>Agaricomycetidae</taxon>
        <taxon>Agaricales</taxon>
        <taxon>Agaricineae</taxon>
        <taxon>Strophariaceae</taxon>
        <taxon>Galerina</taxon>
    </lineage>
</organism>
<dbReference type="OrthoDB" id="2757952at2759"/>
<evidence type="ECO:0000313" key="2">
    <source>
        <dbReference type="EMBL" id="KDR71327.1"/>
    </source>
</evidence>
<dbReference type="EMBL" id="KL142393">
    <property type="protein sequence ID" value="KDR71327.1"/>
    <property type="molecule type" value="Genomic_DNA"/>
</dbReference>
<dbReference type="AlphaFoldDB" id="A0A067SMR6"/>
<reference evidence="3" key="1">
    <citation type="journal article" date="2014" name="Proc. Natl. Acad. Sci. U.S.A.">
        <title>Extensive sampling of basidiomycete genomes demonstrates inadequacy of the white-rot/brown-rot paradigm for wood decay fungi.</title>
        <authorList>
            <person name="Riley R."/>
            <person name="Salamov A.A."/>
            <person name="Brown D.W."/>
            <person name="Nagy L.G."/>
            <person name="Floudas D."/>
            <person name="Held B.W."/>
            <person name="Levasseur A."/>
            <person name="Lombard V."/>
            <person name="Morin E."/>
            <person name="Otillar R."/>
            <person name="Lindquist E.A."/>
            <person name="Sun H."/>
            <person name="LaButti K.M."/>
            <person name="Schmutz J."/>
            <person name="Jabbour D."/>
            <person name="Luo H."/>
            <person name="Baker S.E."/>
            <person name="Pisabarro A.G."/>
            <person name="Walton J.D."/>
            <person name="Blanchette R.A."/>
            <person name="Henrissat B."/>
            <person name="Martin F."/>
            <person name="Cullen D."/>
            <person name="Hibbett D.S."/>
            <person name="Grigoriev I.V."/>
        </authorList>
    </citation>
    <scope>NUCLEOTIDE SEQUENCE [LARGE SCALE GENOMIC DNA]</scope>
    <source>
        <strain evidence="3">CBS 339.88</strain>
    </source>
</reference>
<feature type="region of interest" description="Disordered" evidence="1">
    <location>
        <begin position="1"/>
        <end position="61"/>
    </location>
</feature>
<proteinExistence type="predicted"/>
<protein>
    <submittedName>
        <fullName evidence="2">Uncharacterized protein</fullName>
    </submittedName>
</protein>
<evidence type="ECO:0000256" key="1">
    <source>
        <dbReference type="SAM" id="MobiDB-lite"/>
    </source>
</evidence>
<dbReference type="Proteomes" id="UP000027222">
    <property type="component" value="Unassembled WGS sequence"/>
</dbReference>
<feature type="region of interest" description="Disordered" evidence="1">
    <location>
        <begin position="262"/>
        <end position="282"/>
    </location>
</feature>
<keyword evidence="3" id="KW-1185">Reference proteome</keyword>
<name>A0A067SMR6_GALM3</name>
<dbReference type="HOGENOM" id="CLU_484885_0_0_1"/>
<gene>
    <name evidence="2" type="ORF">GALMADRAFT_144016</name>
</gene>